<dbReference type="Proteomes" id="UP000654922">
    <property type="component" value="Unassembled WGS sequence"/>
</dbReference>
<dbReference type="Proteomes" id="UP000641853">
    <property type="component" value="Unassembled WGS sequence"/>
</dbReference>
<feature type="domain" description="Glucose-methanol-choline oxidoreductase N-terminal" evidence="15">
    <location>
        <begin position="374"/>
        <end position="397"/>
    </location>
</feature>
<dbReference type="PROSITE" id="PS00623">
    <property type="entry name" value="GMC_OXRED_1"/>
    <property type="match status" value="1"/>
</dbReference>
<keyword evidence="14" id="KW-1133">Transmembrane helix</keyword>
<dbReference type="InterPro" id="IPR000172">
    <property type="entry name" value="GMC_OxRdtase_N"/>
</dbReference>
<dbReference type="SUPFAM" id="SSF54373">
    <property type="entry name" value="FAD-linked reductases, C-terminal domain"/>
    <property type="match status" value="1"/>
</dbReference>
<protein>
    <recommendedName>
        <fullName evidence="12">glucose oxidase</fullName>
        <ecNumber evidence="12">1.1.3.4</ecNumber>
    </recommendedName>
</protein>
<dbReference type="InterPro" id="IPR001753">
    <property type="entry name" value="Enoyl-CoA_hydra/iso"/>
</dbReference>
<dbReference type="Gene3D" id="3.50.50.60">
    <property type="entry name" value="FAD/NAD(P)-binding domain"/>
    <property type="match status" value="1"/>
</dbReference>
<keyword evidence="7" id="KW-0964">Secreted</keyword>
<keyword evidence="6" id="KW-0134">Cell wall</keyword>
<dbReference type="SUPFAM" id="SSF52096">
    <property type="entry name" value="ClpP/crotonase"/>
    <property type="match status" value="1"/>
</dbReference>
<evidence type="ECO:0000256" key="7">
    <source>
        <dbReference type="ARBA" id="ARBA00022530"/>
    </source>
</evidence>
<dbReference type="EMBL" id="JACBAE010001396">
    <property type="protein sequence ID" value="KAF7156721.1"/>
    <property type="molecule type" value="Genomic_DNA"/>
</dbReference>
<evidence type="ECO:0000256" key="14">
    <source>
        <dbReference type="SAM" id="Phobius"/>
    </source>
</evidence>
<dbReference type="Gene3D" id="4.10.450.10">
    <property type="entry name" value="Glucose Oxidase, domain 2"/>
    <property type="match status" value="1"/>
</dbReference>
<evidence type="ECO:0000256" key="11">
    <source>
        <dbReference type="ARBA" id="ARBA00049435"/>
    </source>
</evidence>
<evidence type="ECO:0000256" key="5">
    <source>
        <dbReference type="ARBA" id="ARBA00011738"/>
    </source>
</evidence>
<dbReference type="Gene3D" id="3.90.226.10">
    <property type="entry name" value="2-enoyl-CoA Hydratase, Chain A, domain 1"/>
    <property type="match status" value="1"/>
</dbReference>
<dbReference type="Pfam" id="PF00732">
    <property type="entry name" value="GMC_oxred_N"/>
    <property type="match status" value="1"/>
</dbReference>
<dbReference type="CDD" id="cd06558">
    <property type="entry name" value="crotonase-like"/>
    <property type="match status" value="1"/>
</dbReference>
<dbReference type="EC" id="1.1.3.4" evidence="12"/>
<dbReference type="AlphaFoldDB" id="A0A8H6QKH3"/>
<keyword evidence="10" id="KW-0560">Oxidoreductase</keyword>
<dbReference type="Pfam" id="PF05199">
    <property type="entry name" value="GMC_oxred_C"/>
    <property type="match status" value="1"/>
</dbReference>
<dbReference type="InterPro" id="IPR029045">
    <property type="entry name" value="ClpP/crotonase-like_dom_sf"/>
</dbReference>
<comment type="subunit">
    <text evidence="5">Homodimer.</text>
</comment>
<dbReference type="InterPro" id="IPR036188">
    <property type="entry name" value="FAD/NAD-bd_sf"/>
</dbReference>
<keyword evidence="7" id="KW-0272">Extracellular matrix</keyword>
<evidence type="ECO:0000256" key="1">
    <source>
        <dbReference type="ARBA" id="ARBA00001974"/>
    </source>
</evidence>
<comment type="similarity">
    <text evidence="4 13">Belongs to the GMC oxidoreductase family.</text>
</comment>
<evidence type="ECO:0000256" key="8">
    <source>
        <dbReference type="ARBA" id="ARBA00022630"/>
    </source>
</evidence>
<evidence type="ECO:0000256" key="4">
    <source>
        <dbReference type="ARBA" id="ARBA00010790"/>
    </source>
</evidence>
<feature type="domain" description="Glucose-methanol-choline oxidoreductase N-terminal" evidence="16">
    <location>
        <begin position="569"/>
        <end position="583"/>
    </location>
</feature>
<accession>A0A8H6QKH3</accession>
<evidence type="ECO:0000313" key="17">
    <source>
        <dbReference type="EMBL" id="KAF7156721.1"/>
    </source>
</evidence>
<keyword evidence="14" id="KW-0812">Transmembrane</keyword>
<dbReference type="Gene3D" id="3.30.560.10">
    <property type="entry name" value="Glucose Oxidase, domain 3"/>
    <property type="match status" value="1"/>
</dbReference>
<feature type="transmembrane region" description="Helical" evidence="14">
    <location>
        <begin position="103"/>
        <end position="128"/>
    </location>
</feature>
<dbReference type="InterPro" id="IPR027424">
    <property type="entry name" value="Glucose_Oxidase_domain_2"/>
</dbReference>
<reference evidence="18" key="1">
    <citation type="submission" date="2020-06" db="EMBL/GenBank/DDBJ databases">
        <title>Draft genome sequences of strains closely related to Aspergillus parafelis and Aspergillus hiratsukae.</title>
        <authorList>
            <person name="Dos Santos R.A.C."/>
            <person name="Rivero-Menendez O."/>
            <person name="Steenwyk J.L."/>
            <person name="Mead M.E."/>
            <person name="Goldman G.H."/>
            <person name="Alastruey-Izquierdo A."/>
            <person name="Rokas A."/>
        </authorList>
    </citation>
    <scope>NUCLEOTIDE SEQUENCE</scope>
    <source>
        <strain evidence="17">CNM-CM5623</strain>
        <strain evidence="18">CNM-CM7691</strain>
    </source>
</reference>
<gene>
    <name evidence="17" type="ORF">CNMCM5623_000394</name>
    <name evidence="18" type="ORF">CNMCM7691_003354</name>
</gene>
<evidence type="ECO:0000313" key="19">
    <source>
        <dbReference type="Proteomes" id="UP000641853"/>
    </source>
</evidence>
<evidence type="ECO:0000256" key="2">
    <source>
        <dbReference type="ARBA" id="ARBA00004191"/>
    </source>
</evidence>
<dbReference type="FunFam" id="3.90.226.10:FF:000081">
    <property type="entry name" value="Enoyl-CoA hydratase/isomerase"/>
    <property type="match status" value="1"/>
</dbReference>
<proteinExistence type="inferred from homology"/>
<feature type="transmembrane region" description="Helical" evidence="14">
    <location>
        <begin position="278"/>
        <end position="295"/>
    </location>
</feature>
<evidence type="ECO:0000256" key="3">
    <source>
        <dbReference type="ARBA" id="ARBA00004498"/>
    </source>
</evidence>
<dbReference type="InterPro" id="IPR007867">
    <property type="entry name" value="GMC_OxRtase_C"/>
</dbReference>
<evidence type="ECO:0000256" key="13">
    <source>
        <dbReference type="RuleBase" id="RU003968"/>
    </source>
</evidence>
<evidence type="ECO:0000256" key="12">
    <source>
        <dbReference type="ARBA" id="ARBA00049722"/>
    </source>
</evidence>
<dbReference type="GO" id="GO:0050660">
    <property type="term" value="F:flavin adenine dinucleotide binding"/>
    <property type="evidence" value="ECO:0007669"/>
    <property type="project" value="InterPro"/>
</dbReference>
<keyword evidence="8 13" id="KW-0285">Flavoprotein</keyword>
<dbReference type="Pfam" id="PF00378">
    <property type="entry name" value="ECH_1"/>
    <property type="match status" value="1"/>
</dbReference>
<dbReference type="PROSITE" id="PS00624">
    <property type="entry name" value="GMC_OXRED_2"/>
    <property type="match status" value="1"/>
</dbReference>
<evidence type="ECO:0000256" key="9">
    <source>
        <dbReference type="ARBA" id="ARBA00022827"/>
    </source>
</evidence>
<organism evidence="18 19">
    <name type="scientific">Aspergillus felis</name>
    <dbReference type="NCBI Taxonomy" id="1287682"/>
    <lineage>
        <taxon>Eukaryota</taxon>
        <taxon>Fungi</taxon>
        <taxon>Dikarya</taxon>
        <taxon>Ascomycota</taxon>
        <taxon>Pezizomycotina</taxon>
        <taxon>Eurotiomycetes</taxon>
        <taxon>Eurotiomycetidae</taxon>
        <taxon>Eurotiales</taxon>
        <taxon>Aspergillaceae</taxon>
        <taxon>Aspergillus</taxon>
        <taxon>Aspergillus subgen. Fumigati</taxon>
    </lineage>
</organism>
<evidence type="ECO:0000259" key="15">
    <source>
        <dbReference type="PROSITE" id="PS00623"/>
    </source>
</evidence>
<dbReference type="SUPFAM" id="SSF51905">
    <property type="entry name" value="FAD/NAD(P)-binding domain"/>
    <property type="match status" value="1"/>
</dbReference>
<comment type="caution">
    <text evidence="18">The sequence shown here is derived from an EMBL/GenBank/DDBJ whole genome shotgun (WGS) entry which is preliminary data.</text>
</comment>
<dbReference type="EMBL" id="JACBAG010001927">
    <property type="protein sequence ID" value="KAF7174668.1"/>
    <property type="molecule type" value="Genomic_DNA"/>
</dbReference>
<evidence type="ECO:0000256" key="10">
    <source>
        <dbReference type="ARBA" id="ARBA00023002"/>
    </source>
</evidence>
<keyword evidence="14" id="KW-0472">Membrane</keyword>
<name>A0A8H6QKH3_9EURO</name>
<keyword evidence="19" id="KW-1185">Reference proteome</keyword>
<comment type="cofactor">
    <cofactor evidence="1">
        <name>FAD</name>
        <dbReference type="ChEBI" id="CHEBI:57692"/>
    </cofactor>
</comment>
<dbReference type="InterPro" id="IPR012132">
    <property type="entry name" value="GMC_OxRdtase"/>
</dbReference>
<evidence type="ECO:0000256" key="6">
    <source>
        <dbReference type="ARBA" id="ARBA00022512"/>
    </source>
</evidence>
<comment type="subcellular location">
    <subcellularLocation>
        <location evidence="2">Secreted</location>
        <location evidence="2">Cell wall</location>
    </subcellularLocation>
    <subcellularLocation>
        <location evidence="3">Secreted</location>
        <location evidence="3">Extracellular space</location>
        <location evidence="3">Extracellular matrix</location>
    </subcellularLocation>
</comment>
<keyword evidence="9 13" id="KW-0274">FAD</keyword>
<dbReference type="OrthoDB" id="269227at2759"/>
<evidence type="ECO:0000313" key="18">
    <source>
        <dbReference type="EMBL" id="KAF7174668.1"/>
    </source>
</evidence>
<dbReference type="GO" id="GO:0046562">
    <property type="term" value="F:beta-D-glucose oxidase activity"/>
    <property type="evidence" value="ECO:0007669"/>
    <property type="project" value="UniProtKB-EC"/>
</dbReference>
<comment type="catalytic activity">
    <reaction evidence="11">
        <text>beta-D-glucose + O2 = D-glucono-1,5-lactone + H2O2</text>
        <dbReference type="Rhea" id="RHEA:11428"/>
        <dbReference type="ChEBI" id="CHEBI:15379"/>
        <dbReference type="ChEBI" id="CHEBI:15903"/>
        <dbReference type="ChEBI" id="CHEBI:16217"/>
        <dbReference type="ChEBI" id="CHEBI:16240"/>
        <dbReference type="EC" id="1.1.3.4"/>
    </reaction>
    <physiologicalReaction direction="left-to-right" evidence="11">
        <dbReference type="Rhea" id="RHEA:11429"/>
    </physiologicalReaction>
</comment>
<evidence type="ECO:0000259" key="16">
    <source>
        <dbReference type="PROSITE" id="PS00624"/>
    </source>
</evidence>
<dbReference type="PANTHER" id="PTHR11552:SF201">
    <property type="entry name" value="GLUCOSE-METHANOL-CHOLINE OXIDOREDUCTASE N-TERMINAL DOMAIN-CONTAINING PROTEIN"/>
    <property type="match status" value="1"/>
</dbReference>
<sequence length="863" mass="94639">MSLFTIPISSTGGSIVCTNPTSSEKEKNIYLLTFTSPKDNRLTPTFIDAMILALDIIEHRFPKGVVITTSGIPKFYSNGLDLELATTTEGFLDKWLWKLFRRFITFPMPTICLLNGHAFAGGLMFAMYHDYRIQNPAKGFLCINELEFGVPLQSPMMCIFREKLTPSAFRDLILEAKRFPGPQSVAVGLVDGVGGLEETLQLIRERGLQTKAATGIYGTMKEEMYRHTLDILDNHAGNLAWREKVEEKKVTAGEAALRAVEAFEKQRNAKLHLAHQRTMILSAFILLLTLVAALAPEYDFIVIGGGVSGLVVANRLSEDPSVSVLVIEAGPSVLDNVNVTDVDAYSRAFGTEIDWQFMSEPQLFGGEAQILRAGRALGGGSTINGMAYVRAEDVQLDAWQSIGNVGWNWTSLFPYYLKSENLTLPTAVQTEAGATYDASVHGSRGPLKVAFPHMQRGGNDLTPAVRRTLLSAGIPWNVDVNAGRMRGFSIYPWTIDEEAYIRHDAARAYFWPVESRANLHAWLNARVNRIIWREGPGGENTSAAGVEVTAQNATVSVVMARKEVILSAGALKSPAILELSGIGNPRILNRHNIPVRVSLPAVGENLQDQMNTLMIASTRSPITGGRTVTFASATDIFSEDTSSLANLTRTNLPSYAVVVANMSNGAMQSEHLQHLFQVQHELIFKNNIPIAEIIFKPGGEKTVNAGYWGLLPFARGNVHIRSSDPAAQPTINPNYGLLEWDVQLQVAIAKFIRRMFRSAPLEGMIEEESRPGLSAVPGDAADEGWANWLKDNYASNFHAIGTAAMMPRSLGGVVNNRLQVYGTANVRVVDASIHPFQLCGHPMANLYAIAERAADLIKEDWMA</sequence>
<dbReference type="PANTHER" id="PTHR11552">
    <property type="entry name" value="GLUCOSE-METHANOL-CHOLINE GMC OXIDOREDUCTASE"/>
    <property type="match status" value="1"/>
</dbReference>